<organism evidence="2">
    <name type="scientific">Tanacetum cinerariifolium</name>
    <name type="common">Dalmatian daisy</name>
    <name type="synonym">Chrysanthemum cinerariifolium</name>
    <dbReference type="NCBI Taxonomy" id="118510"/>
    <lineage>
        <taxon>Eukaryota</taxon>
        <taxon>Viridiplantae</taxon>
        <taxon>Streptophyta</taxon>
        <taxon>Embryophyta</taxon>
        <taxon>Tracheophyta</taxon>
        <taxon>Spermatophyta</taxon>
        <taxon>Magnoliopsida</taxon>
        <taxon>eudicotyledons</taxon>
        <taxon>Gunneridae</taxon>
        <taxon>Pentapetalae</taxon>
        <taxon>asterids</taxon>
        <taxon>campanulids</taxon>
        <taxon>Asterales</taxon>
        <taxon>Asteraceae</taxon>
        <taxon>Asteroideae</taxon>
        <taxon>Anthemideae</taxon>
        <taxon>Anthemidinae</taxon>
        <taxon>Tanacetum</taxon>
    </lineage>
</organism>
<evidence type="ECO:0000256" key="1">
    <source>
        <dbReference type="SAM" id="MobiDB-lite"/>
    </source>
</evidence>
<evidence type="ECO:0000313" key="2">
    <source>
        <dbReference type="EMBL" id="GFA82593.1"/>
    </source>
</evidence>
<protein>
    <submittedName>
        <fullName evidence="2">Myb-like protein V isoform X1</fullName>
    </submittedName>
</protein>
<proteinExistence type="predicted"/>
<feature type="compositionally biased region" description="Low complexity" evidence="1">
    <location>
        <begin position="10"/>
        <end position="26"/>
    </location>
</feature>
<comment type="caution">
    <text evidence="2">The sequence shown here is derived from an EMBL/GenBank/DDBJ whole genome shotgun (WGS) entry which is preliminary data.</text>
</comment>
<feature type="region of interest" description="Disordered" evidence="1">
    <location>
        <begin position="1"/>
        <end position="87"/>
    </location>
</feature>
<sequence>SSADDNALPGSSSSSGDIASSIDSGSCAVKRKGRGGNSQSKSKNIPMTGRVKSSPRFKRAKVTASQQLGDTESEPVDFVPESPPMAK</sequence>
<feature type="non-terminal residue" evidence="2">
    <location>
        <position position="1"/>
    </location>
</feature>
<reference evidence="2" key="1">
    <citation type="journal article" date="2019" name="Sci. Rep.">
        <title>Draft genome of Tanacetum cinerariifolium, the natural source of mosquito coil.</title>
        <authorList>
            <person name="Yamashiro T."/>
            <person name="Shiraishi A."/>
            <person name="Satake H."/>
            <person name="Nakayama K."/>
        </authorList>
    </citation>
    <scope>NUCLEOTIDE SEQUENCE</scope>
</reference>
<dbReference type="AlphaFoldDB" id="A0A699K9Y9"/>
<dbReference type="EMBL" id="BKCJ010495289">
    <property type="protein sequence ID" value="GFA82593.1"/>
    <property type="molecule type" value="Genomic_DNA"/>
</dbReference>
<name>A0A699K9Y9_TANCI</name>
<gene>
    <name evidence="2" type="ORF">Tci_654565</name>
</gene>
<accession>A0A699K9Y9</accession>